<protein>
    <recommendedName>
        <fullName evidence="3">Rho-GAP domain-containing protein</fullName>
    </recommendedName>
</protein>
<dbReference type="PANTHER" id="PTHR23176:SF134">
    <property type="entry name" value="RHO-TYPE GTPASE-ACTIVATING PROTEIN"/>
    <property type="match status" value="1"/>
</dbReference>
<dbReference type="OrthoDB" id="79452at2759"/>
<dbReference type="Gene3D" id="1.20.1270.60">
    <property type="entry name" value="Arfaptin homology (AH) domain/BAR domain"/>
    <property type="match status" value="2"/>
</dbReference>
<evidence type="ECO:0000256" key="1">
    <source>
        <dbReference type="ARBA" id="ARBA00022468"/>
    </source>
</evidence>
<dbReference type="PROSITE" id="PS50238">
    <property type="entry name" value="RHOGAP"/>
    <property type="match status" value="1"/>
</dbReference>
<feature type="compositionally biased region" description="Polar residues" evidence="2">
    <location>
        <begin position="669"/>
        <end position="684"/>
    </location>
</feature>
<feature type="compositionally biased region" description="Polar residues" evidence="2">
    <location>
        <begin position="141"/>
        <end position="159"/>
    </location>
</feature>
<dbReference type="GO" id="GO:0007165">
    <property type="term" value="P:signal transduction"/>
    <property type="evidence" value="ECO:0007669"/>
    <property type="project" value="InterPro"/>
</dbReference>
<feature type="compositionally biased region" description="Basic and acidic residues" evidence="2">
    <location>
        <begin position="659"/>
        <end position="668"/>
    </location>
</feature>
<organism evidence="4 5">
    <name type="scientific">Candolleomyces aberdarensis</name>
    <dbReference type="NCBI Taxonomy" id="2316362"/>
    <lineage>
        <taxon>Eukaryota</taxon>
        <taxon>Fungi</taxon>
        <taxon>Dikarya</taxon>
        <taxon>Basidiomycota</taxon>
        <taxon>Agaricomycotina</taxon>
        <taxon>Agaricomycetes</taxon>
        <taxon>Agaricomycetidae</taxon>
        <taxon>Agaricales</taxon>
        <taxon>Agaricineae</taxon>
        <taxon>Psathyrellaceae</taxon>
        <taxon>Candolleomyces</taxon>
    </lineage>
</organism>
<dbReference type="GO" id="GO:0005737">
    <property type="term" value="C:cytoplasm"/>
    <property type="evidence" value="ECO:0007669"/>
    <property type="project" value="TreeGrafter"/>
</dbReference>
<sequence>MEQPQPTSSRSSFSEAGAIQGPTPVFDIHLRYLSDSYLAFFQERKRIEEVYVDSLKRLHRKIRSVDAQLDERGDLSTARSAWGEVVDNVERDRTRKRIKEDIKDSTAAYSEYAETVLPKLKGRYAKKFSDVEEQRRANAPPLSTSPPQTDPNAYLNNPKLNPAGPSRPSVTGPQPLRPLDRRPSGSAPSARNRSPSGTTPFSDLAHHGKKQLNQIIGGLLDKRGVPDGLGSRENQAFRNARAKREAEDADKEYRKGVHWLETLRLRRTKILENGYKSLETLIVESSTVLKRSLERYSDNMTATWTTQTQLSSHVRTFVDKISPEKDLAKVQSVIPRSLASAIPDPILYEHGQVGACSDLIFGFSLVDYATSKGLQEGEIPKILRICIEEIDKRGLENEGIYRVSGRHAVVQALQHDVEKDEADFEFTPKDDIYAVASLLKLYLRELPEPVFRFPLQDPEHQANNFILLRSKIRRLPIVHQAVLKALLEHLGRVVAHSEKNKMDPKNLAIVFGSVIFGEDEMPKGGDLLSVQTYKDTLMEDLIIHYRKIFDEPAAHSSPPLPPTPATEPIPQYYGSKNTLVATVPPLPEVHDQGSPQDFTPRLPPRPKSPQKPRPDSQLPPLPADNEEEEDEDDDDDDDYLSSSPSPTTAKALSQSDANDALHSRKSTEDTNTSQESNRPATPSSKLYPFPGTSAPDSPPANANANANSNNSNPGNANANGAGDPPR</sequence>
<evidence type="ECO:0000259" key="3">
    <source>
        <dbReference type="PROSITE" id="PS50238"/>
    </source>
</evidence>
<feature type="region of interest" description="Disordered" evidence="2">
    <location>
        <begin position="226"/>
        <end position="246"/>
    </location>
</feature>
<dbReference type="Pfam" id="PF00620">
    <property type="entry name" value="RhoGAP"/>
    <property type="match status" value="1"/>
</dbReference>
<dbReference type="SUPFAM" id="SSF103657">
    <property type="entry name" value="BAR/IMD domain-like"/>
    <property type="match status" value="1"/>
</dbReference>
<gene>
    <name evidence="4" type="ORF">EST38_g2011</name>
</gene>
<feature type="compositionally biased region" description="Low complexity" evidence="2">
    <location>
        <begin position="693"/>
        <end position="726"/>
    </location>
</feature>
<reference evidence="4 5" key="1">
    <citation type="submission" date="2019-01" db="EMBL/GenBank/DDBJ databases">
        <title>Draft genome sequence of Psathyrella aberdarensis IHI B618.</title>
        <authorList>
            <person name="Buettner E."/>
            <person name="Kellner H."/>
        </authorList>
    </citation>
    <scope>NUCLEOTIDE SEQUENCE [LARGE SCALE GENOMIC DNA]</scope>
    <source>
        <strain evidence="4 5">IHI B618</strain>
    </source>
</reference>
<dbReference type="InterPro" id="IPR008936">
    <property type="entry name" value="Rho_GTPase_activation_prot"/>
</dbReference>
<name>A0A4Q2DW35_9AGAR</name>
<keyword evidence="5" id="KW-1185">Reference proteome</keyword>
<feature type="compositionally biased region" description="Acidic residues" evidence="2">
    <location>
        <begin position="624"/>
        <end position="639"/>
    </location>
</feature>
<feature type="region of interest" description="Disordered" evidence="2">
    <location>
        <begin position="585"/>
        <end position="726"/>
    </location>
</feature>
<evidence type="ECO:0000256" key="2">
    <source>
        <dbReference type="SAM" id="MobiDB-lite"/>
    </source>
</evidence>
<dbReference type="CDD" id="cd00159">
    <property type="entry name" value="RhoGAP"/>
    <property type="match status" value="1"/>
</dbReference>
<comment type="caution">
    <text evidence="4">The sequence shown here is derived from an EMBL/GenBank/DDBJ whole genome shotgun (WGS) entry which is preliminary data.</text>
</comment>
<keyword evidence="1" id="KW-0343">GTPase activation</keyword>
<accession>A0A4Q2DW35</accession>
<feature type="region of interest" description="Disordered" evidence="2">
    <location>
        <begin position="131"/>
        <end position="205"/>
    </location>
</feature>
<proteinExistence type="predicted"/>
<dbReference type="Gene3D" id="1.10.555.10">
    <property type="entry name" value="Rho GTPase activation protein"/>
    <property type="match status" value="1"/>
</dbReference>
<dbReference type="GO" id="GO:0005096">
    <property type="term" value="F:GTPase activator activity"/>
    <property type="evidence" value="ECO:0007669"/>
    <property type="project" value="UniProtKB-KW"/>
</dbReference>
<feature type="domain" description="Rho-GAP" evidence="3">
    <location>
        <begin position="363"/>
        <end position="549"/>
    </location>
</feature>
<evidence type="ECO:0000313" key="5">
    <source>
        <dbReference type="Proteomes" id="UP000290288"/>
    </source>
</evidence>
<dbReference type="Proteomes" id="UP000290288">
    <property type="component" value="Unassembled WGS sequence"/>
</dbReference>
<feature type="compositionally biased region" description="Polar residues" evidence="2">
    <location>
        <begin position="640"/>
        <end position="657"/>
    </location>
</feature>
<dbReference type="InterPro" id="IPR050729">
    <property type="entry name" value="Rho-GAP"/>
</dbReference>
<dbReference type="AlphaFoldDB" id="A0A4Q2DW35"/>
<feature type="compositionally biased region" description="Polar residues" evidence="2">
    <location>
        <begin position="186"/>
        <end position="201"/>
    </location>
</feature>
<feature type="compositionally biased region" description="Pro residues" evidence="2">
    <location>
        <begin position="601"/>
        <end position="622"/>
    </location>
</feature>
<dbReference type="SMART" id="SM00324">
    <property type="entry name" value="RhoGAP"/>
    <property type="match status" value="1"/>
</dbReference>
<dbReference type="InterPro" id="IPR000198">
    <property type="entry name" value="RhoGAP_dom"/>
</dbReference>
<dbReference type="STRING" id="2316362.A0A4Q2DW35"/>
<evidence type="ECO:0000313" key="4">
    <source>
        <dbReference type="EMBL" id="RXW23866.1"/>
    </source>
</evidence>
<dbReference type="SUPFAM" id="SSF48350">
    <property type="entry name" value="GTPase activation domain, GAP"/>
    <property type="match status" value="1"/>
</dbReference>
<dbReference type="PANTHER" id="PTHR23176">
    <property type="entry name" value="RHO/RAC/CDC GTPASE-ACTIVATING PROTEIN"/>
    <property type="match status" value="1"/>
</dbReference>
<dbReference type="EMBL" id="SDEE01000031">
    <property type="protein sequence ID" value="RXW23866.1"/>
    <property type="molecule type" value="Genomic_DNA"/>
</dbReference>
<dbReference type="InterPro" id="IPR027267">
    <property type="entry name" value="AH/BAR_dom_sf"/>
</dbReference>